<comment type="caution">
    <text evidence="11">The sequence shown here is derived from an EMBL/GenBank/DDBJ whole genome shotgun (WGS) entry which is preliminary data.</text>
</comment>
<dbReference type="EMBL" id="CAXIEN010000454">
    <property type="protein sequence ID" value="CAL1298121.1"/>
    <property type="molecule type" value="Genomic_DNA"/>
</dbReference>
<gene>
    <name evidence="11" type="ORF">LARSCL_LOCUS20710</name>
</gene>
<evidence type="ECO:0000313" key="11">
    <source>
        <dbReference type="EMBL" id="CAL1298121.1"/>
    </source>
</evidence>
<feature type="domain" description="Peptidase S54 rhomboid" evidence="10">
    <location>
        <begin position="143"/>
        <end position="281"/>
    </location>
</feature>
<comment type="similarity">
    <text evidence="3">Belongs to the peptidase S54 family.</text>
</comment>
<dbReference type="Pfam" id="PF01694">
    <property type="entry name" value="Rhomboid"/>
    <property type="match status" value="1"/>
</dbReference>
<dbReference type="FunFam" id="1.20.1540.10:FF:000012">
    <property type="entry name" value="Rhomboid family protein"/>
    <property type="match status" value="1"/>
</dbReference>
<dbReference type="GO" id="GO:0004252">
    <property type="term" value="F:serine-type endopeptidase activity"/>
    <property type="evidence" value="ECO:0007669"/>
    <property type="project" value="InterPro"/>
</dbReference>
<proteinExistence type="inferred from homology"/>
<evidence type="ECO:0000259" key="10">
    <source>
        <dbReference type="Pfam" id="PF01694"/>
    </source>
</evidence>
<evidence type="ECO:0000313" key="12">
    <source>
        <dbReference type="Proteomes" id="UP001497382"/>
    </source>
</evidence>
<evidence type="ECO:0000256" key="5">
    <source>
        <dbReference type="ARBA" id="ARBA00022692"/>
    </source>
</evidence>
<feature type="transmembrane region" description="Helical" evidence="9">
    <location>
        <begin position="103"/>
        <end position="120"/>
    </location>
</feature>
<organism evidence="11 12">
    <name type="scientific">Larinioides sclopetarius</name>
    <dbReference type="NCBI Taxonomy" id="280406"/>
    <lineage>
        <taxon>Eukaryota</taxon>
        <taxon>Metazoa</taxon>
        <taxon>Ecdysozoa</taxon>
        <taxon>Arthropoda</taxon>
        <taxon>Chelicerata</taxon>
        <taxon>Arachnida</taxon>
        <taxon>Araneae</taxon>
        <taxon>Araneomorphae</taxon>
        <taxon>Entelegynae</taxon>
        <taxon>Araneoidea</taxon>
        <taxon>Araneidae</taxon>
        <taxon>Larinioides</taxon>
    </lineage>
</organism>
<reference evidence="11 12" key="1">
    <citation type="submission" date="2024-04" db="EMBL/GenBank/DDBJ databases">
        <authorList>
            <person name="Rising A."/>
            <person name="Reimegard J."/>
            <person name="Sonavane S."/>
            <person name="Akerstrom W."/>
            <person name="Nylinder S."/>
            <person name="Hedman E."/>
            <person name="Kallberg Y."/>
        </authorList>
    </citation>
    <scope>NUCLEOTIDE SEQUENCE [LARGE SCALE GENOMIC DNA]</scope>
</reference>
<evidence type="ECO:0000256" key="7">
    <source>
        <dbReference type="ARBA" id="ARBA00022989"/>
    </source>
</evidence>
<dbReference type="Gene3D" id="1.20.1540.10">
    <property type="entry name" value="Rhomboid-like"/>
    <property type="match status" value="1"/>
</dbReference>
<name>A0AAV2BP95_9ARAC</name>
<dbReference type="SUPFAM" id="SSF144091">
    <property type="entry name" value="Rhomboid-like"/>
    <property type="match status" value="1"/>
</dbReference>
<feature type="transmembrane region" description="Helical" evidence="9">
    <location>
        <begin position="205"/>
        <end position="227"/>
    </location>
</feature>
<dbReference type="Proteomes" id="UP001497382">
    <property type="component" value="Unassembled WGS sequence"/>
</dbReference>
<dbReference type="PANTHER" id="PTHR43731">
    <property type="entry name" value="RHOMBOID PROTEASE"/>
    <property type="match status" value="1"/>
</dbReference>
<dbReference type="PANTHER" id="PTHR43731:SF14">
    <property type="entry name" value="PRESENILIN-ASSOCIATED RHOMBOID-LIKE PROTEIN, MITOCHONDRIAL"/>
    <property type="match status" value="1"/>
</dbReference>
<sequence>MRQTKSSKWSLKSDGNINEVSEVVTSKLSPKCLIKPFIFTVTFSGCSFVACTVWQYEEMRIYAQNMFGSHSHPYRPRSPEYKRSEFRRQINAWWNAQSEGEKVAMAILGINLCVFLFWRIPVLQPFMMKYFCASPALRGSCLPMFLSTFSHYSFFHLAMNMYVLYSFSNGAVGFFGKEQFVAMYCSAGVISSFASYAFKVASGRLVTSLGASGALMAILSSICFQFPEIPLQIVFLPFFTFTASNAIKAIMALDFVGLVAKWRLFDHAAHLGGAIYGILYLNYGTKYIWNNREPIFSFYHKLREKKE</sequence>
<dbReference type="AlphaFoldDB" id="A0AAV2BP95"/>
<feature type="transmembrane region" description="Helical" evidence="9">
    <location>
        <begin position="233"/>
        <end position="256"/>
    </location>
</feature>
<keyword evidence="5 9" id="KW-0812">Transmembrane</keyword>
<protein>
    <recommendedName>
        <fullName evidence="4">rhomboid protease</fullName>
        <ecNumber evidence="4">3.4.21.105</ecNumber>
    </recommendedName>
</protein>
<keyword evidence="7 9" id="KW-1133">Transmembrane helix</keyword>
<dbReference type="InterPro" id="IPR022764">
    <property type="entry name" value="Peptidase_S54_rhomboid_dom"/>
</dbReference>
<dbReference type="GO" id="GO:0016020">
    <property type="term" value="C:membrane"/>
    <property type="evidence" value="ECO:0007669"/>
    <property type="project" value="UniProtKB-SubCell"/>
</dbReference>
<evidence type="ECO:0000256" key="6">
    <source>
        <dbReference type="ARBA" id="ARBA00022801"/>
    </source>
</evidence>
<evidence type="ECO:0000256" key="9">
    <source>
        <dbReference type="SAM" id="Phobius"/>
    </source>
</evidence>
<evidence type="ECO:0000256" key="1">
    <source>
        <dbReference type="ARBA" id="ARBA00000156"/>
    </source>
</evidence>
<evidence type="ECO:0000256" key="3">
    <source>
        <dbReference type="ARBA" id="ARBA00009045"/>
    </source>
</evidence>
<keyword evidence="8 9" id="KW-0472">Membrane</keyword>
<evidence type="ECO:0000256" key="4">
    <source>
        <dbReference type="ARBA" id="ARBA00013039"/>
    </source>
</evidence>
<dbReference type="EC" id="3.4.21.105" evidence="4"/>
<evidence type="ECO:0000256" key="8">
    <source>
        <dbReference type="ARBA" id="ARBA00023136"/>
    </source>
</evidence>
<evidence type="ECO:0000256" key="2">
    <source>
        <dbReference type="ARBA" id="ARBA00004141"/>
    </source>
</evidence>
<accession>A0AAV2BP95</accession>
<dbReference type="GO" id="GO:0006465">
    <property type="term" value="P:signal peptide processing"/>
    <property type="evidence" value="ECO:0007669"/>
    <property type="project" value="TreeGrafter"/>
</dbReference>
<feature type="transmembrane region" description="Helical" evidence="9">
    <location>
        <begin position="179"/>
        <end position="198"/>
    </location>
</feature>
<dbReference type="InterPro" id="IPR035952">
    <property type="entry name" value="Rhomboid-like_sf"/>
</dbReference>
<keyword evidence="12" id="KW-1185">Reference proteome</keyword>
<comment type="subcellular location">
    <subcellularLocation>
        <location evidence="2">Membrane</location>
        <topology evidence="2">Multi-pass membrane protein</topology>
    </subcellularLocation>
</comment>
<feature type="transmembrane region" description="Helical" evidence="9">
    <location>
        <begin position="268"/>
        <end position="289"/>
    </location>
</feature>
<dbReference type="InterPro" id="IPR050925">
    <property type="entry name" value="Rhomboid_protease_S54"/>
</dbReference>
<comment type="catalytic activity">
    <reaction evidence="1">
        <text>Cleaves type-1 transmembrane domains using a catalytic dyad composed of serine and histidine that are contributed by different transmembrane domains.</text>
        <dbReference type="EC" id="3.4.21.105"/>
    </reaction>
</comment>
<keyword evidence="6" id="KW-0378">Hydrolase</keyword>